<dbReference type="Gene3D" id="2.60.40.420">
    <property type="entry name" value="Cupredoxins - blue copper proteins"/>
    <property type="match status" value="1"/>
</dbReference>
<dbReference type="SUPFAM" id="SSF49503">
    <property type="entry name" value="Cupredoxins"/>
    <property type="match status" value="1"/>
</dbReference>
<comment type="caution">
    <text evidence="2">The sequence shown here is derived from an EMBL/GenBank/DDBJ whole genome shotgun (WGS) entry which is preliminary data.</text>
</comment>
<reference evidence="2 3" key="1">
    <citation type="journal article" date="2016" name="Nat. Commun.">
        <title>Thousands of microbial genomes shed light on interconnected biogeochemical processes in an aquifer system.</title>
        <authorList>
            <person name="Anantharaman K."/>
            <person name="Brown C.T."/>
            <person name="Hug L.A."/>
            <person name="Sharon I."/>
            <person name="Castelle C.J."/>
            <person name="Probst A.J."/>
            <person name="Thomas B.C."/>
            <person name="Singh A."/>
            <person name="Wilkins M.J."/>
            <person name="Karaoz U."/>
            <person name="Brodie E.L."/>
            <person name="Williams K.H."/>
            <person name="Hubbard S.S."/>
            <person name="Banfield J.F."/>
        </authorList>
    </citation>
    <scope>NUCLEOTIDE SEQUENCE [LARGE SCALE GENOMIC DNA]</scope>
</reference>
<dbReference type="InterPro" id="IPR052721">
    <property type="entry name" value="ET_Amicyanin"/>
</dbReference>
<dbReference type="AlphaFoldDB" id="A0A1F5MH41"/>
<gene>
    <name evidence="2" type="ORF">A3J13_00780</name>
</gene>
<proteinExistence type="predicted"/>
<dbReference type="EMBL" id="MFDU01000002">
    <property type="protein sequence ID" value="OGE64688.1"/>
    <property type="molecule type" value="Genomic_DNA"/>
</dbReference>
<dbReference type="PANTHER" id="PTHR36507:SF1">
    <property type="entry name" value="BLL1555 PROTEIN"/>
    <property type="match status" value="1"/>
</dbReference>
<feature type="domain" description="EfeO-type cupredoxin-like" evidence="1">
    <location>
        <begin position="43"/>
        <end position="136"/>
    </location>
</feature>
<evidence type="ECO:0000313" key="2">
    <source>
        <dbReference type="EMBL" id="OGE64688.1"/>
    </source>
</evidence>
<dbReference type="PANTHER" id="PTHR36507">
    <property type="entry name" value="BLL1555 PROTEIN"/>
    <property type="match status" value="1"/>
</dbReference>
<evidence type="ECO:0000259" key="1">
    <source>
        <dbReference type="Pfam" id="PF13473"/>
    </source>
</evidence>
<dbReference type="Pfam" id="PF13473">
    <property type="entry name" value="Cupredoxin_1"/>
    <property type="match status" value="1"/>
</dbReference>
<accession>A0A1F5MH41</accession>
<dbReference type="InterPro" id="IPR028096">
    <property type="entry name" value="EfeO_Cupredoxin"/>
</dbReference>
<evidence type="ECO:0000313" key="3">
    <source>
        <dbReference type="Proteomes" id="UP000183317"/>
    </source>
</evidence>
<organism evidence="2 3">
    <name type="scientific">Candidatus Daviesbacteria bacterium RIFCSPLOWO2_02_FULL_36_8</name>
    <dbReference type="NCBI Taxonomy" id="1797793"/>
    <lineage>
        <taxon>Bacteria</taxon>
        <taxon>Candidatus Daviesiibacteriota</taxon>
    </lineage>
</organism>
<protein>
    <recommendedName>
        <fullName evidence="1">EfeO-type cupredoxin-like domain-containing protein</fullName>
    </recommendedName>
</protein>
<dbReference type="InterPro" id="IPR008972">
    <property type="entry name" value="Cupredoxin"/>
</dbReference>
<dbReference type="Proteomes" id="UP000183317">
    <property type="component" value="Unassembled WGS sequence"/>
</dbReference>
<name>A0A1F5MH41_9BACT</name>
<sequence length="137" mass="14606">MSKNVVIAGAVILVLVVLGWYFTQPKVTVPPVPESVTQTPTASSEASKSAKIVSITAGGYDPKDITIKMGDTITFENTDTANHTVNSDPHPTHTLYPVLNIGRIAAGEKKSVMFDVVGKFTFHDHLNPSLTGSVTVQ</sequence>